<comment type="caution">
    <text evidence="7">The sequence shown here is derived from an EMBL/GenBank/DDBJ whole genome shotgun (WGS) entry which is preliminary data.</text>
</comment>
<feature type="domain" description="Acylphosphatase-like" evidence="6">
    <location>
        <begin position="5"/>
        <end position="94"/>
    </location>
</feature>
<protein>
    <recommendedName>
        <fullName evidence="2 4">acylphosphatase</fullName>
        <ecNumber evidence="2 4">3.6.1.7</ecNumber>
    </recommendedName>
</protein>
<accession>A0A1F6BU24</accession>
<dbReference type="InterPro" id="IPR001792">
    <property type="entry name" value="Acylphosphatase-like_dom"/>
</dbReference>
<reference evidence="7 8" key="1">
    <citation type="journal article" date="2016" name="Nat. Commun.">
        <title>Thousands of microbial genomes shed light on interconnected biogeochemical processes in an aquifer system.</title>
        <authorList>
            <person name="Anantharaman K."/>
            <person name="Brown C.T."/>
            <person name="Hug L.A."/>
            <person name="Sharon I."/>
            <person name="Castelle C.J."/>
            <person name="Probst A.J."/>
            <person name="Thomas B.C."/>
            <person name="Singh A."/>
            <person name="Wilkins M.J."/>
            <person name="Karaoz U."/>
            <person name="Brodie E.L."/>
            <person name="Williams K.H."/>
            <person name="Hubbard S.S."/>
            <person name="Banfield J.F."/>
        </authorList>
    </citation>
    <scope>NUCLEOTIDE SEQUENCE [LARGE SCALE GENOMIC DNA]</scope>
</reference>
<dbReference type="AlphaFoldDB" id="A0A1F6BU24"/>
<gene>
    <name evidence="7" type="ORF">A3A21_03275</name>
</gene>
<dbReference type="EMBL" id="MFKK01000027">
    <property type="protein sequence ID" value="OGG40410.1"/>
    <property type="molecule type" value="Genomic_DNA"/>
</dbReference>
<evidence type="ECO:0000256" key="2">
    <source>
        <dbReference type="ARBA" id="ARBA00012150"/>
    </source>
</evidence>
<keyword evidence="4" id="KW-0378">Hydrolase</keyword>
<dbReference type="PROSITE" id="PS51160">
    <property type="entry name" value="ACYLPHOSPHATASE_3"/>
    <property type="match status" value="1"/>
</dbReference>
<sequence>MVQQRLEATISGRVQMVMYRDFVQRYARKLGIAGWVQNNDDGTVTVVAVGDPETLKKFEFQLQKGSVGSRVDDVEASYSETKQAEKFYGFEIRF</sequence>
<dbReference type="PANTHER" id="PTHR47268">
    <property type="entry name" value="ACYLPHOSPHATASE"/>
    <property type="match status" value="1"/>
</dbReference>
<feature type="active site" evidence="4">
    <location>
        <position position="38"/>
    </location>
</feature>
<dbReference type="InterPro" id="IPR020456">
    <property type="entry name" value="Acylphosphatase"/>
</dbReference>
<dbReference type="EC" id="3.6.1.7" evidence="2 4"/>
<organism evidence="7 8">
    <name type="scientific">Candidatus Jorgensenbacteria bacterium RIFCSPLOWO2_01_FULL_45_25b</name>
    <dbReference type="NCBI Taxonomy" id="1798471"/>
    <lineage>
        <taxon>Bacteria</taxon>
        <taxon>Candidatus Joergenseniibacteriota</taxon>
    </lineage>
</organism>
<dbReference type="Gene3D" id="3.30.70.100">
    <property type="match status" value="1"/>
</dbReference>
<dbReference type="InterPro" id="IPR017968">
    <property type="entry name" value="Acylphosphatase_CS"/>
</dbReference>
<evidence type="ECO:0000313" key="8">
    <source>
        <dbReference type="Proteomes" id="UP000176996"/>
    </source>
</evidence>
<dbReference type="InterPro" id="IPR036046">
    <property type="entry name" value="Acylphosphatase-like_dom_sf"/>
</dbReference>
<evidence type="ECO:0000313" key="7">
    <source>
        <dbReference type="EMBL" id="OGG40410.1"/>
    </source>
</evidence>
<evidence type="ECO:0000256" key="1">
    <source>
        <dbReference type="ARBA" id="ARBA00005614"/>
    </source>
</evidence>
<dbReference type="SUPFAM" id="SSF54975">
    <property type="entry name" value="Acylphosphatase/BLUF domain-like"/>
    <property type="match status" value="1"/>
</dbReference>
<dbReference type="PRINTS" id="PR00112">
    <property type="entry name" value="ACYLPHPHTASE"/>
</dbReference>
<dbReference type="Proteomes" id="UP000176996">
    <property type="component" value="Unassembled WGS sequence"/>
</dbReference>
<proteinExistence type="inferred from homology"/>
<evidence type="ECO:0000256" key="3">
    <source>
        <dbReference type="ARBA" id="ARBA00047645"/>
    </source>
</evidence>
<dbReference type="PROSITE" id="PS00151">
    <property type="entry name" value="ACYLPHOSPHATASE_2"/>
    <property type="match status" value="1"/>
</dbReference>
<dbReference type="STRING" id="1798471.A3A21_03275"/>
<dbReference type="PANTHER" id="PTHR47268:SF4">
    <property type="entry name" value="ACYLPHOSPHATASE"/>
    <property type="match status" value="1"/>
</dbReference>
<comment type="catalytic activity">
    <reaction evidence="3 4">
        <text>an acyl phosphate + H2O = a carboxylate + phosphate + H(+)</text>
        <dbReference type="Rhea" id="RHEA:14965"/>
        <dbReference type="ChEBI" id="CHEBI:15377"/>
        <dbReference type="ChEBI" id="CHEBI:15378"/>
        <dbReference type="ChEBI" id="CHEBI:29067"/>
        <dbReference type="ChEBI" id="CHEBI:43474"/>
        <dbReference type="ChEBI" id="CHEBI:59918"/>
        <dbReference type="EC" id="3.6.1.7"/>
    </reaction>
</comment>
<feature type="active site" evidence="4">
    <location>
        <position position="20"/>
    </location>
</feature>
<dbReference type="GO" id="GO:0003998">
    <property type="term" value="F:acylphosphatase activity"/>
    <property type="evidence" value="ECO:0007669"/>
    <property type="project" value="UniProtKB-EC"/>
</dbReference>
<evidence type="ECO:0000259" key="6">
    <source>
        <dbReference type="PROSITE" id="PS51160"/>
    </source>
</evidence>
<evidence type="ECO:0000256" key="4">
    <source>
        <dbReference type="PROSITE-ProRule" id="PRU00520"/>
    </source>
</evidence>
<name>A0A1F6BU24_9BACT</name>
<dbReference type="Pfam" id="PF00708">
    <property type="entry name" value="Acylphosphatase"/>
    <property type="match status" value="1"/>
</dbReference>
<comment type="similarity">
    <text evidence="1 5">Belongs to the acylphosphatase family.</text>
</comment>
<evidence type="ECO:0000256" key="5">
    <source>
        <dbReference type="RuleBase" id="RU004168"/>
    </source>
</evidence>